<proteinExistence type="predicted"/>
<dbReference type="EMBL" id="LXQA010389191">
    <property type="protein sequence ID" value="MCI48623.1"/>
    <property type="molecule type" value="Genomic_DNA"/>
</dbReference>
<feature type="non-terminal residue" evidence="1">
    <location>
        <position position="1"/>
    </location>
</feature>
<dbReference type="AlphaFoldDB" id="A0A392SIB0"/>
<name>A0A392SIB0_9FABA</name>
<keyword evidence="2" id="KW-1185">Reference proteome</keyword>
<evidence type="ECO:0000313" key="2">
    <source>
        <dbReference type="Proteomes" id="UP000265520"/>
    </source>
</evidence>
<evidence type="ECO:0000313" key="1">
    <source>
        <dbReference type="EMBL" id="MCI48623.1"/>
    </source>
</evidence>
<reference evidence="1 2" key="1">
    <citation type="journal article" date="2018" name="Front. Plant Sci.">
        <title>Red Clover (Trifolium pratense) and Zigzag Clover (T. medium) - A Picture of Genomic Similarities and Differences.</title>
        <authorList>
            <person name="Dluhosova J."/>
            <person name="Istvanek J."/>
            <person name="Nedelnik J."/>
            <person name="Repkova J."/>
        </authorList>
    </citation>
    <scope>NUCLEOTIDE SEQUENCE [LARGE SCALE GENOMIC DNA]</scope>
    <source>
        <strain evidence="2">cv. 10/8</strain>
        <tissue evidence="1">Leaf</tissue>
    </source>
</reference>
<sequence>ETKESANEIQAVPSIESGMCNPNMMKENLKTIDANMSMRRLKKMLKQKLDGKSNMADNDDVQMQEVEKKRTALQALPQNVNCDAQMAEQ</sequence>
<comment type="caution">
    <text evidence="1">The sequence shown here is derived from an EMBL/GenBank/DDBJ whole genome shotgun (WGS) entry which is preliminary data.</text>
</comment>
<organism evidence="1 2">
    <name type="scientific">Trifolium medium</name>
    <dbReference type="NCBI Taxonomy" id="97028"/>
    <lineage>
        <taxon>Eukaryota</taxon>
        <taxon>Viridiplantae</taxon>
        <taxon>Streptophyta</taxon>
        <taxon>Embryophyta</taxon>
        <taxon>Tracheophyta</taxon>
        <taxon>Spermatophyta</taxon>
        <taxon>Magnoliopsida</taxon>
        <taxon>eudicotyledons</taxon>
        <taxon>Gunneridae</taxon>
        <taxon>Pentapetalae</taxon>
        <taxon>rosids</taxon>
        <taxon>fabids</taxon>
        <taxon>Fabales</taxon>
        <taxon>Fabaceae</taxon>
        <taxon>Papilionoideae</taxon>
        <taxon>50 kb inversion clade</taxon>
        <taxon>NPAAA clade</taxon>
        <taxon>Hologalegina</taxon>
        <taxon>IRL clade</taxon>
        <taxon>Trifolieae</taxon>
        <taxon>Trifolium</taxon>
    </lineage>
</organism>
<accession>A0A392SIB0</accession>
<dbReference type="Proteomes" id="UP000265520">
    <property type="component" value="Unassembled WGS sequence"/>
</dbReference>
<protein>
    <submittedName>
        <fullName evidence="1">Uncharacterized protein</fullName>
    </submittedName>
</protein>